<feature type="transmembrane region" description="Helical" evidence="1">
    <location>
        <begin position="50"/>
        <end position="71"/>
    </location>
</feature>
<keyword evidence="1" id="KW-0812">Transmembrane</keyword>
<dbReference type="RefSeq" id="WP_096421723.1">
    <property type="nucleotide sequence ID" value="NZ_AP017315.1"/>
</dbReference>
<name>A0A0U5B9J9_9MICO</name>
<feature type="transmembrane region" description="Helical" evidence="1">
    <location>
        <begin position="12"/>
        <end position="30"/>
    </location>
</feature>
<evidence type="ECO:0000256" key="1">
    <source>
        <dbReference type="SAM" id="Phobius"/>
    </source>
</evidence>
<proteinExistence type="predicted"/>
<evidence type="ECO:0000313" key="3">
    <source>
        <dbReference type="Proteomes" id="UP000218965"/>
    </source>
</evidence>
<keyword evidence="1" id="KW-0472">Membrane</keyword>
<dbReference type="KEGG" id="malk:MalAC0309_1645"/>
<gene>
    <name evidence="2" type="ORF">MalAC0309_1645</name>
</gene>
<keyword evidence="1" id="KW-1133">Transmembrane helix</keyword>
<organism evidence="2 3">
    <name type="scientific">Microcella alkaliphila</name>
    <dbReference type="NCBI Taxonomy" id="279828"/>
    <lineage>
        <taxon>Bacteria</taxon>
        <taxon>Bacillati</taxon>
        <taxon>Actinomycetota</taxon>
        <taxon>Actinomycetes</taxon>
        <taxon>Micrococcales</taxon>
        <taxon>Microbacteriaceae</taxon>
        <taxon>Microcella</taxon>
    </lineage>
</organism>
<dbReference type="EMBL" id="AP017315">
    <property type="protein sequence ID" value="BAU32496.1"/>
    <property type="molecule type" value="Genomic_DNA"/>
</dbReference>
<evidence type="ECO:0000313" key="2">
    <source>
        <dbReference type="EMBL" id="BAU32496.1"/>
    </source>
</evidence>
<accession>A0A0U5B9J9</accession>
<reference evidence="2 3" key="2">
    <citation type="submission" date="2016-01" db="EMBL/GenBank/DDBJ databases">
        <title>Microcella alkaliphila JAM AC0309 whole genome shotgun sequence.</title>
        <authorList>
            <person name="Kurata A."/>
            <person name="Hirose Y."/>
            <person name="Kishimoto N."/>
            <person name="Kobayashi T."/>
        </authorList>
    </citation>
    <scope>NUCLEOTIDE SEQUENCE [LARGE SCALE GENOMIC DNA]</scope>
    <source>
        <strain evidence="2 3">JAM AC0309</strain>
    </source>
</reference>
<dbReference type="AlphaFoldDB" id="A0A0U5B9J9"/>
<protein>
    <submittedName>
        <fullName evidence="2">Conserved membrane protein</fullName>
    </submittedName>
</protein>
<dbReference type="Proteomes" id="UP000218965">
    <property type="component" value="Chromosome"/>
</dbReference>
<reference evidence="3" key="1">
    <citation type="submission" date="2015-12" db="EMBL/GenBank/DDBJ databases">
        <authorList>
            <person name="Shamseldin A."/>
            <person name="Moawad H."/>
            <person name="Abd El-Rahim W.M."/>
            <person name="Sadowsky M.J."/>
        </authorList>
    </citation>
    <scope>NUCLEOTIDE SEQUENCE [LARGE SCALE GENOMIC DNA]</scope>
    <source>
        <strain evidence="3">JAM AC0309</strain>
    </source>
</reference>
<sequence>MRSHPTLRRIRPTNIAAFLAGAAVVVAIHVGGLQPVLDYLAQAAIHTRVIFLVIVAALLGVVGLGSAILTLRHLERPAVR</sequence>